<name>A0ACC6QM26_9ACTN</name>
<organism evidence="1 2">
    <name type="scientific">Streptomyces pratisoli</name>
    <dbReference type="NCBI Taxonomy" id="3139917"/>
    <lineage>
        <taxon>Bacteria</taxon>
        <taxon>Bacillati</taxon>
        <taxon>Actinomycetota</taxon>
        <taxon>Actinomycetes</taxon>
        <taxon>Kitasatosporales</taxon>
        <taxon>Streptomycetaceae</taxon>
        <taxon>Streptomyces</taxon>
    </lineage>
</organism>
<comment type="caution">
    <text evidence="1">The sequence shown here is derived from an EMBL/GenBank/DDBJ whole genome shotgun (WGS) entry which is preliminary data.</text>
</comment>
<evidence type="ECO:0000313" key="2">
    <source>
        <dbReference type="Proteomes" id="UP001375539"/>
    </source>
</evidence>
<gene>
    <name evidence="1" type="ORF">WKI58_24230</name>
</gene>
<keyword evidence="2" id="KW-1185">Reference proteome</keyword>
<dbReference type="Proteomes" id="UP001375539">
    <property type="component" value="Unassembled WGS sequence"/>
</dbReference>
<protein>
    <submittedName>
        <fullName evidence="1">Uncharacterized protein</fullName>
    </submittedName>
</protein>
<proteinExistence type="predicted"/>
<dbReference type="EMBL" id="JBBKAI010000002">
    <property type="protein sequence ID" value="MEJ8659593.1"/>
    <property type="molecule type" value="Genomic_DNA"/>
</dbReference>
<evidence type="ECO:0000313" key="1">
    <source>
        <dbReference type="EMBL" id="MEJ8659593.1"/>
    </source>
</evidence>
<accession>A0ACC6QM26</accession>
<reference evidence="1" key="1">
    <citation type="submission" date="2024-03" db="EMBL/GenBank/DDBJ databases">
        <title>Novel Streptomyces species of biotechnological and ecological value are a feature of Machair soil.</title>
        <authorList>
            <person name="Prole J.R."/>
            <person name="Goodfellow M."/>
            <person name="Allenby N."/>
            <person name="Ward A.C."/>
        </authorList>
    </citation>
    <scope>NUCLEOTIDE SEQUENCE</scope>
    <source>
        <strain evidence="1">MS1.AVA.4</strain>
    </source>
</reference>
<sequence>MTNRKILVTAVLCATAAVGLTACGGEKDKGGADKPASSAPSPKAPVDPFAGLTADQIADKSLDITKAADSVKVKGLDSSDKDPMEFDLAISEKGDCGGTMGSKGAKAEMRKVGGPMYMKGDDKFWEQSLKEDGSSAEEIAAVKELFKGRWIKIPAEEVDKEEMGALCDFDALLEPADSAKTGLTKGADADVDGKKAVVLTKKDGAETFTFYVAKEGEPYLLKFTSEGGKEPKSAAFSDFNAPITVTVPPADQVVDPSKLGG</sequence>